<evidence type="ECO:0000256" key="1">
    <source>
        <dbReference type="ARBA" id="ARBA00023015"/>
    </source>
</evidence>
<evidence type="ECO:0000313" key="6">
    <source>
        <dbReference type="EMBL" id="OIR02026.1"/>
    </source>
</evidence>
<dbReference type="InterPro" id="IPR036388">
    <property type="entry name" value="WH-like_DNA-bd_sf"/>
</dbReference>
<dbReference type="GO" id="GO:0003677">
    <property type="term" value="F:DNA binding"/>
    <property type="evidence" value="ECO:0007669"/>
    <property type="project" value="UniProtKB-KW"/>
</dbReference>
<dbReference type="PROSITE" id="PS50042">
    <property type="entry name" value="CNMP_BINDING_3"/>
    <property type="match status" value="1"/>
</dbReference>
<evidence type="ECO:0000256" key="3">
    <source>
        <dbReference type="ARBA" id="ARBA00023163"/>
    </source>
</evidence>
<dbReference type="SUPFAM" id="SSF51206">
    <property type="entry name" value="cAMP-binding domain-like"/>
    <property type="match status" value="1"/>
</dbReference>
<dbReference type="Pfam" id="PF00027">
    <property type="entry name" value="cNMP_binding"/>
    <property type="match status" value="1"/>
</dbReference>
<gene>
    <name evidence="6" type="primary">crp_11</name>
    <name evidence="6" type="ORF">GALL_158840</name>
</gene>
<keyword evidence="3" id="KW-0804">Transcription</keyword>
<evidence type="ECO:0000259" key="4">
    <source>
        <dbReference type="PROSITE" id="PS50042"/>
    </source>
</evidence>
<evidence type="ECO:0000259" key="5">
    <source>
        <dbReference type="PROSITE" id="PS51063"/>
    </source>
</evidence>
<evidence type="ECO:0000256" key="2">
    <source>
        <dbReference type="ARBA" id="ARBA00023125"/>
    </source>
</evidence>
<feature type="domain" description="Cyclic nucleotide-binding" evidence="4">
    <location>
        <begin position="18"/>
        <end position="92"/>
    </location>
</feature>
<dbReference type="GO" id="GO:0006355">
    <property type="term" value="P:regulation of DNA-templated transcription"/>
    <property type="evidence" value="ECO:0007669"/>
    <property type="project" value="InterPro"/>
</dbReference>
<keyword evidence="6" id="KW-0675">Receptor</keyword>
<dbReference type="InterPro" id="IPR018490">
    <property type="entry name" value="cNMP-bd_dom_sf"/>
</dbReference>
<dbReference type="InterPro" id="IPR014710">
    <property type="entry name" value="RmlC-like_jellyroll"/>
</dbReference>
<protein>
    <submittedName>
        <fullName evidence="6">cAMP receptor protein</fullName>
    </submittedName>
</protein>
<dbReference type="SMART" id="SM00419">
    <property type="entry name" value="HTH_CRP"/>
    <property type="match status" value="1"/>
</dbReference>
<dbReference type="Pfam" id="PF13545">
    <property type="entry name" value="HTH_Crp_2"/>
    <property type="match status" value="1"/>
</dbReference>
<dbReference type="SMART" id="SM00100">
    <property type="entry name" value="cNMP"/>
    <property type="match status" value="1"/>
</dbReference>
<dbReference type="InterPro" id="IPR012318">
    <property type="entry name" value="HTH_CRP"/>
</dbReference>
<organism evidence="6">
    <name type="scientific">mine drainage metagenome</name>
    <dbReference type="NCBI Taxonomy" id="410659"/>
    <lineage>
        <taxon>unclassified sequences</taxon>
        <taxon>metagenomes</taxon>
        <taxon>ecological metagenomes</taxon>
    </lineage>
</organism>
<keyword evidence="2" id="KW-0238">DNA-binding</keyword>
<proteinExistence type="predicted"/>
<name>A0A1J5S1S4_9ZZZZ</name>
<keyword evidence="1" id="KW-0805">Transcription regulation</keyword>
<reference evidence="6" key="1">
    <citation type="submission" date="2016-10" db="EMBL/GenBank/DDBJ databases">
        <title>Sequence of Gallionella enrichment culture.</title>
        <authorList>
            <person name="Poehlein A."/>
            <person name="Muehling M."/>
            <person name="Daniel R."/>
        </authorList>
    </citation>
    <scope>NUCLEOTIDE SEQUENCE</scope>
</reference>
<sequence length="234" mass="25407">MTLLLSPAEESLLLASPLFSAIGRDDVLALLSAAYASNHPDGGLLFSAGDPADRFFLVLAGWVNLFALTEAGDQSILEVIEAGQSFAEAAIFASQRFPINAECRPGTRLVEIPARPFLARLSDRGGLAAQLLASLGRWQRRMAAEIGELKRRSPGQRLGWFLLTQLREKTPGPQCGEGHVLLPMTKVQLASRIGITPESLSRALARLKPLGVRSSGRDFMIADIDRLRRFCDEG</sequence>
<accession>A0A1J5S1S4</accession>
<dbReference type="InterPro" id="IPR000595">
    <property type="entry name" value="cNMP-bd_dom"/>
</dbReference>
<dbReference type="SUPFAM" id="SSF46785">
    <property type="entry name" value="Winged helix' DNA-binding domain"/>
    <property type="match status" value="1"/>
</dbReference>
<dbReference type="EMBL" id="MLJW01000078">
    <property type="protein sequence ID" value="OIR02026.1"/>
    <property type="molecule type" value="Genomic_DNA"/>
</dbReference>
<comment type="caution">
    <text evidence="6">The sequence shown here is derived from an EMBL/GenBank/DDBJ whole genome shotgun (WGS) entry which is preliminary data.</text>
</comment>
<feature type="domain" description="HTH crp-type" evidence="5">
    <location>
        <begin position="152"/>
        <end position="225"/>
    </location>
</feature>
<dbReference type="AlphaFoldDB" id="A0A1J5S1S4"/>
<dbReference type="Gene3D" id="1.10.10.10">
    <property type="entry name" value="Winged helix-like DNA-binding domain superfamily/Winged helix DNA-binding domain"/>
    <property type="match status" value="1"/>
</dbReference>
<dbReference type="InterPro" id="IPR036390">
    <property type="entry name" value="WH_DNA-bd_sf"/>
</dbReference>
<dbReference type="PROSITE" id="PS51063">
    <property type="entry name" value="HTH_CRP_2"/>
    <property type="match status" value="1"/>
</dbReference>
<dbReference type="Gene3D" id="2.60.120.10">
    <property type="entry name" value="Jelly Rolls"/>
    <property type="match status" value="1"/>
</dbReference>
<dbReference type="CDD" id="cd00038">
    <property type="entry name" value="CAP_ED"/>
    <property type="match status" value="1"/>
</dbReference>